<sequence>MDKPEKNDNNCDLDLNQIWRNSSRLSTPALTLTVNHNDRLYYPKVTEYAIYEVQRPLLVKCFFYPDHESQSGFK</sequence>
<dbReference type="EMBL" id="HG793155">
    <property type="protein sequence ID" value="CRL27379.1"/>
    <property type="molecule type" value="Genomic_DNA"/>
</dbReference>
<protein>
    <submittedName>
        <fullName evidence="1">Str. FM013</fullName>
    </submittedName>
</protein>
<dbReference type="AlphaFoldDB" id="A0A0G4PM21"/>
<name>A0A0G4PM21_PENC3</name>
<reference evidence="1 2" key="1">
    <citation type="journal article" date="2014" name="Nat. Commun.">
        <title>Multiple recent horizontal transfers of a large genomic region in cheese making fungi.</title>
        <authorList>
            <person name="Cheeseman K."/>
            <person name="Ropars J."/>
            <person name="Renault P."/>
            <person name="Dupont J."/>
            <person name="Gouzy J."/>
            <person name="Branca A."/>
            <person name="Abraham A.L."/>
            <person name="Ceppi M."/>
            <person name="Conseiller E."/>
            <person name="Debuchy R."/>
            <person name="Malagnac F."/>
            <person name="Goarin A."/>
            <person name="Silar P."/>
            <person name="Lacoste S."/>
            <person name="Sallet E."/>
            <person name="Bensimon A."/>
            <person name="Giraud T."/>
            <person name="Brygoo Y."/>
        </authorList>
    </citation>
    <scope>NUCLEOTIDE SEQUENCE [LARGE SCALE GENOMIC DNA]</scope>
    <source>
        <strain evidence="2">FM 013</strain>
    </source>
</reference>
<keyword evidence="2" id="KW-1185">Reference proteome</keyword>
<dbReference type="Proteomes" id="UP000053732">
    <property type="component" value="Unassembled WGS sequence"/>
</dbReference>
<accession>A0A0G4PM21</accession>
<evidence type="ECO:0000313" key="2">
    <source>
        <dbReference type="Proteomes" id="UP000053732"/>
    </source>
</evidence>
<organism evidence="1 2">
    <name type="scientific">Penicillium camemberti (strain FM 013)</name>
    <dbReference type="NCBI Taxonomy" id="1429867"/>
    <lineage>
        <taxon>Eukaryota</taxon>
        <taxon>Fungi</taxon>
        <taxon>Dikarya</taxon>
        <taxon>Ascomycota</taxon>
        <taxon>Pezizomycotina</taxon>
        <taxon>Eurotiomycetes</taxon>
        <taxon>Eurotiomycetidae</taxon>
        <taxon>Eurotiales</taxon>
        <taxon>Aspergillaceae</taxon>
        <taxon>Penicillium</taxon>
    </lineage>
</organism>
<gene>
    <name evidence="1" type="ORF">PCAMFM013_S022g000059</name>
</gene>
<evidence type="ECO:0000313" key="1">
    <source>
        <dbReference type="EMBL" id="CRL27379.1"/>
    </source>
</evidence>
<proteinExistence type="predicted"/>